<sequence length="176" mass="21491">MKKFKFRFFIDYEREEQWINNMAEQGWHLKKFWPFVFLFENGISDQYIYRNEMVLKRKKDYFDFLDTMNIEHVNSFGVWAYFRKRKEEGPFEIFSGKSEKIKYLSRINTLFILACLINAFAVLLNIAPIMLTHQVNQAFPWICLLNVFLISLLTIEIYRNHKHKKKLKLLTHIYED</sequence>
<keyword evidence="1" id="KW-0472">Membrane</keyword>
<evidence type="ECO:0000256" key="1">
    <source>
        <dbReference type="SAM" id="Phobius"/>
    </source>
</evidence>
<gene>
    <name evidence="2" type="ORF">QNH24_09740</name>
</gene>
<proteinExistence type="predicted"/>
<keyword evidence="1" id="KW-0812">Transmembrane</keyword>
<dbReference type="EMBL" id="CP126101">
    <property type="protein sequence ID" value="WHY53491.1"/>
    <property type="molecule type" value="Genomic_DNA"/>
</dbReference>
<reference evidence="2" key="1">
    <citation type="submission" date="2023-05" db="EMBL/GenBank/DDBJ databases">
        <title>Comparative genomics of Bacillaceae isolates and their secondary metabolite potential.</title>
        <authorList>
            <person name="Song L."/>
            <person name="Nielsen L.J."/>
            <person name="Mohite O."/>
            <person name="Xu X."/>
            <person name="Weber T."/>
            <person name="Kovacs A.T."/>
        </authorList>
    </citation>
    <scope>NUCLEOTIDE SEQUENCE</scope>
    <source>
        <strain evidence="2">LY1</strain>
    </source>
</reference>
<accession>A0AAX3X0P9</accession>
<dbReference type="AlphaFoldDB" id="A0AAX3X0P9"/>
<evidence type="ECO:0000313" key="3">
    <source>
        <dbReference type="Proteomes" id="UP001178322"/>
    </source>
</evidence>
<evidence type="ECO:0000313" key="2">
    <source>
        <dbReference type="EMBL" id="WHY53491.1"/>
    </source>
</evidence>
<dbReference type="RefSeq" id="WP_283871839.1">
    <property type="nucleotide sequence ID" value="NZ_CP126101.1"/>
</dbReference>
<dbReference type="Proteomes" id="UP001178322">
    <property type="component" value="Chromosome"/>
</dbReference>
<organism evidence="2 3">
    <name type="scientific">Lysinibacillus pakistanensis</name>
    <dbReference type="NCBI Taxonomy" id="759811"/>
    <lineage>
        <taxon>Bacteria</taxon>
        <taxon>Bacillati</taxon>
        <taxon>Bacillota</taxon>
        <taxon>Bacilli</taxon>
        <taxon>Bacillales</taxon>
        <taxon>Bacillaceae</taxon>
        <taxon>Lysinibacillus</taxon>
    </lineage>
</organism>
<protein>
    <submittedName>
        <fullName evidence="2">DUF2812 domain-containing protein</fullName>
    </submittedName>
</protein>
<dbReference type="Pfam" id="PF11193">
    <property type="entry name" value="DUF2812"/>
    <property type="match status" value="1"/>
</dbReference>
<feature type="transmembrane region" description="Helical" evidence="1">
    <location>
        <begin position="138"/>
        <end position="158"/>
    </location>
</feature>
<dbReference type="InterPro" id="IPR021359">
    <property type="entry name" value="DUF2812"/>
</dbReference>
<keyword evidence="1" id="KW-1133">Transmembrane helix</keyword>
<feature type="transmembrane region" description="Helical" evidence="1">
    <location>
        <begin position="110"/>
        <end position="132"/>
    </location>
</feature>
<name>A0AAX3X0P9_9BACI</name>